<dbReference type="SUPFAM" id="SSF100950">
    <property type="entry name" value="NagB/RpiA/CoA transferase-like"/>
    <property type="match status" value="1"/>
</dbReference>
<evidence type="ECO:0000256" key="2">
    <source>
        <dbReference type="ARBA" id="ARBA00023235"/>
    </source>
</evidence>
<keyword evidence="2 3" id="KW-0413">Isomerase</keyword>
<feature type="binding site" evidence="3">
    <location>
        <begin position="85"/>
        <end position="88"/>
    </location>
    <ligand>
        <name>substrate</name>
    </ligand>
</feature>
<comment type="catalytic activity">
    <reaction evidence="1 3">
        <text>aldehydo-D-ribose 5-phosphate = D-ribulose 5-phosphate</text>
        <dbReference type="Rhea" id="RHEA:14657"/>
        <dbReference type="ChEBI" id="CHEBI:58121"/>
        <dbReference type="ChEBI" id="CHEBI:58273"/>
        <dbReference type="EC" id="5.3.1.6"/>
    </reaction>
</comment>
<gene>
    <name evidence="3" type="primary">rpiA</name>
    <name evidence="4" type="ORF">HNQ70_002404</name>
</gene>
<evidence type="ECO:0000256" key="3">
    <source>
        <dbReference type="HAMAP-Rule" id="MF_00170"/>
    </source>
</evidence>
<dbReference type="CDD" id="cd01398">
    <property type="entry name" value="RPI_A"/>
    <property type="match status" value="1"/>
</dbReference>
<comment type="caution">
    <text evidence="4">The sequence shown here is derived from an EMBL/GenBank/DDBJ whole genome shotgun (WGS) entry which is preliminary data.</text>
</comment>
<evidence type="ECO:0000313" key="4">
    <source>
        <dbReference type="EMBL" id="MBB5272390.1"/>
    </source>
</evidence>
<dbReference type="PANTHER" id="PTHR11934">
    <property type="entry name" value="RIBOSE-5-PHOSPHATE ISOMERASE"/>
    <property type="match status" value="1"/>
</dbReference>
<keyword evidence="5" id="KW-1185">Reference proteome</keyword>
<feature type="binding site" evidence="3">
    <location>
        <begin position="28"/>
        <end position="31"/>
    </location>
    <ligand>
        <name>substrate</name>
    </ligand>
</feature>
<sequence length="226" mass="23627">MDQNELKRAVARAAIDHLTSGALVGVGSGSTVNLFIEELGRVRDRVAGAVSSSEASSQRLRAQGIEVLDLNEVLASGREIPVYVDGADEINPALQMIKGGGAALTREKIVAAACRRFVCIVDESKCVDVLGRYPLPVEVIPMARELVAARLRALGGQPKVRDGVVTDNGQLILDVAGLRIADAASMEAEINQWPGVVTVGLFARKGADVALVATPGGVEQRLPAGA</sequence>
<name>A0A7W8HI13_9BURK</name>
<dbReference type="AlphaFoldDB" id="A0A7W8HI13"/>
<dbReference type="RefSeq" id="WP_183967756.1">
    <property type="nucleotide sequence ID" value="NZ_BAABEW010000025.1"/>
</dbReference>
<dbReference type="InterPro" id="IPR020672">
    <property type="entry name" value="Ribose5P_isomerase_typA_subgr"/>
</dbReference>
<dbReference type="GO" id="GO:0009052">
    <property type="term" value="P:pentose-phosphate shunt, non-oxidative branch"/>
    <property type="evidence" value="ECO:0007669"/>
    <property type="project" value="UniProtKB-UniRule"/>
</dbReference>
<feature type="active site" description="Proton acceptor" evidence="3">
    <location>
        <position position="107"/>
    </location>
</feature>
<reference evidence="4 5" key="1">
    <citation type="submission" date="2020-08" db="EMBL/GenBank/DDBJ databases">
        <title>Genomic Encyclopedia of Type Strains, Phase IV (KMG-IV): sequencing the most valuable type-strain genomes for metagenomic binning, comparative biology and taxonomic classification.</title>
        <authorList>
            <person name="Goeker M."/>
        </authorList>
    </citation>
    <scope>NUCLEOTIDE SEQUENCE [LARGE SCALE GENOMIC DNA]</scope>
    <source>
        <strain evidence="4 5">DSM 29781</strain>
    </source>
</reference>
<comment type="subunit">
    <text evidence="3">Homodimer.</text>
</comment>
<dbReference type="PANTHER" id="PTHR11934:SF0">
    <property type="entry name" value="RIBOSE-5-PHOSPHATE ISOMERASE"/>
    <property type="match status" value="1"/>
</dbReference>
<proteinExistence type="inferred from homology"/>
<dbReference type="Proteomes" id="UP000532440">
    <property type="component" value="Unassembled WGS sequence"/>
</dbReference>
<dbReference type="GO" id="GO:0004751">
    <property type="term" value="F:ribose-5-phosphate isomerase activity"/>
    <property type="evidence" value="ECO:0007669"/>
    <property type="project" value="UniProtKB-UniRule"/>
</dbReference>
<dbReference type="UniPathway" id="UPA00115">
    <property type="reaction ID" value="UER00412"/>
</dbReference>
<dbReference type="Pfam" id="PF06026">
    <property type="entry name" value="Rib_5-P_isom_A"/>
    <property type="match status" value="1"/>
</dbReference>
<dbReference type="NCBIfam" id="TIGR00021">
    <property type="entry name" value="rpiA"/>
    <property type="match status" value="1"/>
</dbReference>
<protein>
    <recommendedName>
        <fullName evidence="3">Ribose-5-phosphate isomerase A</fullName>
        <ecNumber evidence="3">5.3.1.6</ecNumber>
    </recommendedName>
    <alternativeName>
        <fullName evidence="3">Phosphoriboisomerase A</fullName>
        <shortName evidence="3">PRI</shortName>
    </alternativeName>
</protein>
<dbReference type="EMBL" id="JACHGB010000004">
    <property type="protein sequence ID" value="MBB5272390.1"/>
    <property type="molecule type" value="Genomic_DNA"/>
</dbReference>
<feature type="binding site" evidence="3">
    <location>
        <begin position="98"/>
        <end position="101"/>
    </location>
    <ligand>
        <name>substrate</name>
    </ligand>
</feature>
<dbReference type="HAMAP" id="MF_00170">
    <property type="entry name" value="Rib_5P_isom_A"/>
    <property type="match status" value="1"/>
</dbReference>
<dbReference type="GO" id="GO:0005829">
    <property type="term" value="C:cytosol"/>
    <property type="evidence" value="ECO:0007669"/>
    <property type="project" value="TreeGrafter"/>
</dbReference>
<dbReference type="EC" id="5.3.1.6" evidence="3"/>
<dbReference type="FunFam" id="3.40.50.1360:FF:000001">
    <property type="entry name" value="Ribose-5-phosphate isomerase A"/>
    <property type="match status" value="1"/>
</dbReference>
<feature type="binding site" evidence="3">
    <location>
        <position position="125"/>
    </location>
    <ligand>
        <name>substrate</name>
    </ligand>
</feature>
<dbReference type="Gene3D" id="3.30.70.260">
    <property type="match status" value="1"/>
</dbReference>
<comment type="pathway">
    <text evidence="3">Carbohydrate degradation; pentose phosphate pathway; D-ribose 5-phosphate from D-ribulose 5-phosphate (non-oxidative stage): step 1/1.</text>
</comment>
<organism evidence="4 5">
    <name type="scientific">Quisquiliibacterium transsilvanicum</name>
    <dbReference type="NCBI Taxonomy" id="1549638"/>
    <lineage>
        <taxon>Bacteria</taxon>
        <taxon>Pseudomonadati</taxon>
        <taxon>Pseudomonadota</taxon>
        <taxon>Betaproteobacteria</taxon>
        <taxon>Burkholderiales</taxon>
        <taxon>Burkholderiaceae</taxon>
        <taxon>Quisquiliibacterium</taxon>
    </lineage>
</organism>
<dbReference type="InterPro" id="IPR004788">
    <property type="entry name" value="Ribose5P_isomerase_type_A"/>
</dbReference>
<dbReference type="Gene3D" id="3.40.50.1360">
    <property type="match status" value="1"/>
</dbReference>
<dbReference type="SUPFAM" id="SSF75445">
    <property type="entry name" value="D-ribose-5-phosphate isomerase (RpiA), lid domain"/>
    <property type="match status" value="1"/>
</dbReference>
<evidence type="ECO:0000256" key="1">
    <source>
        <dbReference type="ARBA" id="ARBA00001713"/>
    </source>
</evidence>
<accession>A0A7W8HI13</accession>
<dbReference type="GO" id="GO:0006014">
    <property type="term" value="P:D-ribose metabolic process"/>
    <property type="evidence" value="ECO:0007669"/>
    <property type="project" value="TreeGrafter"/>
</dbReference>
<evidence type="ECO:0000313" key="5">
    <source>
        <dbReference type="Proteomes" id="UP000532440"/>
    </source>
</evidence>
<dbReference type="NCBIfam" id="NF001924">
    <property type="entry name" value="PRK00702.1"/>
    <property type="match status" value="1"/>
</dbReference>
<comment type="function">
    <text evidence="3">Catalyzes the reversible conversion of ribose-5-phosphate to ribulose 5-phosphate.</text>
</comment>
<comment type="similarity">
    <text evidence="3">Belongs to the ribose 5-phosphate isomerase family.</text>
</comment>
<dbReference type="InterPro" id="IPR037171">
    <property type="entry name" value="NagB/RpiA_transferase-like"/>
</dbReference>